<dbReference type="SUPFAM" id="SSF52540">
    <property type="entry name" value="P-loop containing nucleoside triphosphate hydrolases"/>
    <property type="match status" value="1"/>
</dbReference>
<evidence type="ECO:0000256" key="4">
    <source>
        <dbReference type="ARBA" id="ARBA00022475"/>
    </source>
</evidence>
<dbReference type="InterPro" id="IPR003439">
    <property type="entry name" value="ABC_transporter-like_ATP-bd"/>
</dbReference>
<dbReference type="PROSITE" id="PS50893">
    <property type="entry name" value="ABC_TRANSPORTER_2"/>
    <property type="match status" value="1"/>
</dbReference>
<keyword evidence="7" id="KW-0472">Membrane</keyword>
<dbReference type="GO" id="GO:0055085">
    <property type="term" value="P:transmembrane transport"/>
    <property type="evidence" value="ECO:0007669"/>
    <property type="project" value="UniProtKB-ARBA"/>
</dbReference>
<comment type="similarity">
    <text evidence="2">Belongs to the ABC transporter superfamily.</text>
</comment>
<evidence type="ECO:0000313" key="9">
    <source>
        <dbReference type="EMBL" id="EAU46129.1"/>
    </source>
</evidence>
<keyword evidence="3" id="KW-0813">Transport</keyword>
<keyword evidence="10" id="KW-1185">Reference proteome</keyword>
<comment type="subcellular location">
    <subcellularLocation>
        <location evidence="1">Cell inner membrane</location>
        <topology evidence="1">Peripheral membrane protein</topology>
    </subcellularLocation>
</comment>
<dbReference type="Gene3D" id="3.40.50.300">
    <property type="entry name" value="P-loop containing nucleotide triphosphate hydrolases"/>
    <property type="match status" value="1"/>
</dbReference>
<name>Q0FPT4_SALBH</name>
<dbReference type="InterPro" id="IPR013563">
    <property type="entry name" value="Oligopep_ABC_C"/>
</dbReference>
<sequence>MTTPSSSTTDPVLSVRDLTIRFKARGRETPVVHGIDFDIHGGETLALVGESGSGKSVTSFALMRLLPDARHCTIEGQVNIGGVNLLELTERKMTSVRGPKIAMIFQEPLTSLNPVHRVGDQIAEAIRYHRKMTRAQIRDRVLELLTLVGIPDPERRMSAYPGAMSGGMRQRVVIAMALALEPDLLIADEPTTALDVTVQAQILELLRDIQNRTGMAMLFITHDFGVVAEIADRVMVMYSGRIVEEGRLEDVLTQPRMPYTQGLLSSVPRLEDAGLRTGALGTIEGFVPTAGNLPDGCSFHPRCPHARPGVCDTAMPALEPHGRPDHPVRCLRIEDIAASDMEDLSV</sequence>
<feature type="domain" description="ABC transporter" evidence="8">
    <location>
        <begin position="15"/>
        <end position="264"/>
    </location>
</feature>
<evidence type="ECO:0000259" key="8">
    <source>
        <dbReference type="PROSITE" id="PS50893"/>
    </source>
</evidence>
<protein>
    <submittedName>
        <fullName evidence="9">Peptide ABC transporter, ATP-binding protein</fullName>
    </submittedName>
</protein>
<dbReference type="OrthoDB" id="7374568at2"/>
<dbReference type="FunFam" id="3.40.50.300:FF:000016">
    <property type="entry name" value="Oligopeptide ABC transporter ATP-binding component"/>
    <property type="match status" value="1"/>
</dbReference>
<evidence type="ECO:0000256" key="5">
    <source>
        <dbReference type="ARBA" id="ARBA00022741"/>
    </source>
</evidence>
<dbReference type="SMART" id="SM00382">
    <property type="entry name" value="AAA"/>
    <property type="match status" value="1"/>
</dbReference>
<evidence type="ECO:0000256" key="1">
    <source>
        <dbReference type="ARBA" id="ARBA00004417"/>
    </source>
</evidence>
<dbReference type="PROSITE" id="PS00211">
    <property type="entry name" value="ABC_TRANSPORTER_1"/>
    <property type="match status" value="1"/>
</dbReference>
<dbReference type="Proteomes" id="UP000006230">
    <property type="component" value="Unassembled WGS sequence"/>
</dbReference>
<dbReference type="InterPro" id="IPR003593">
    <property type="entry name" value="AAA+_ATPase"/>
</dbReference>
<dbReference type="GO" id="GO:0005524">
    <property type="term" value="F:ATP binding"/>
    <property type="evidence" value="ECO:0007669"/>
    <property type="project" value="UniProtKB-KW"/>
</dbReference>
<dbReference type="GO" id="GO:0016887">
    <property type="term" value="F:ATP hydrolysis activity"/>
    <property type="evidence" value="ECO:0007669"/>
    <property type="project" value="InterPro"/>
</dbReference>
<dbReference type="CDD" id="cd03257">
    <property type="entry name" value="ABC_NikE_OppD_transporters"/>
    <property type="match status" value="1"/>
</dbReference>
<dbReference type="InterPro" id="IPR050388">
    <property type="entry name" value="ABC_Ni/Peptide_Import"/>
</dbReference>
<comment type="caution">
    <text evidence="9">The sequence shown here is derived from an EMBL/GenBank/DDBJ whole genome shotgun (WGS) entry which is preliminary data.</text>
</comment>
<dbReference type="AlphaFoldDB" id="Q0FPT4"/>
<dbReference type="GO" id="GO:0015833">
    <property type="term" value="P:peptide transport"/>
    <property type="evidence" value="ECO:0007669"/>
    <property type="project" value="InterPro"/>
</dbReference>
<dbReference type="InterPro" id="IPR027417">
    <property type="entry name" value="P-loop_NTPase"/>
</dbReference>
<organism evidence="9 10">
    <name type="scientific">Salipiger bermudensis (strain DSM 26914 / JCM 13377 / KCTC 12554 / HTCC2601)</name>
    <name type="common">Pelagibaca bermudensis</name>
    <dbReference type="NCBI Taxonomy" id="314265"/>
    <lineage>
        <taxon>Bacteria</taxon>
        <taxon>Pseudomonadati</taxon>
        <taxon>Pseudomonadota</taxon>
        <taxon>Alphaproteobacteria</taxon>
        <taxon>Rhodobacterales</taxon>
        <taxon>Roseobacteraceae</taxon>
        <taxon>Salipiger</taxon>
    </lineage>
</organism>
<dbReference type="RefSeq" id="WP_007801442.1">
    <property type="nucleotide sequence ID" value="NZ_DS022277.1"/>
</dbReference>
<dbReference type="NCBIfam" id="TIGR01727">
    <property type="entry name" value="oligo_HPY"/>
    <property type="match status" value="1"/>
</dbReference>
<dbReference type="GO" id="GO:0005886">
    <property type="term" value="C:plasma membrane"/>
    <property type="evidence" value="ECO:0007669"/>
    <property type="project" value="UniProtKB-SubCell"/>
</dbReference>
<dbReference type="STRING" id="314265.R2601_01488"/>
<dbReference type="Pfam" id="PF08352">
    <property type="entry name" value="oligo_HPY"/>
    <property type="match status" value="1"/>
</dbReference>
<dbReference type="InterPro" id="IPR017871">
    <property type="entry name" value="ABC_transporter-like_CS"/>
</dbReference>
<dbReference type="PANTHER" id="PTHR43297:SF2">
    <property type="entry name" value="DIPEPTIDE TRANSPORT ATP-BINDING PROTEIN DPPD"/>
    <property type="match status" value="1"/>
</dbReference>
<keyword evidence="5" id="KW-0547">Nucleotide-binding</keyword>
<gene>
    <name evidence="9" type="ORF">R2601_01488</name>
</gene>
<dbReference type="HOGENOM" id="CLU_000604_1_23_5"/>
<evidence type="ECO:0000256" key="3">
    <source>
        <dbReference type="ARBA" id="ARBA00022448"/>
    </source>
</evidence>
<evidence type="ECO:0000256" key="7">
    <source>
        <dbReference type="ARBA" id="ARBA00023136"/>
    </source>
</evidence>
<dbReference type="eggNOG" id="COG0444">
    <property type="taxonomic scope" value="Bacteria"/>
</dbReference>
<dbReference type="PANTHER" id="PTHR43297">
    <property type="entry name" value="OLIGOPEPTIDE TRANSPORT ATP-BINDING PROTEIN APPD"/>
    <property type="match status" value="1"/>
</dbReference>
<dbReference type="EMBL" id="AATQ01000017">
    <property type="protein sequence ID" value="EAU46129.1"/>
    <property type="molecule type" value="Genomic_DNA"/>
</dbReference>
<dbReference type="Pfam" id="PF00005">
    <property type="entry name" value="ABC_tran"/>
    <property type="match status" value="1"/>
</dbReference>
<proteinExistence type="inferred from homology"/>
<keyword evidence="4" id="KW-1003">Cell membrane</keyword>
<keyword evidence="6 9" id="KW-0067">ATP-binding</keyword>
<evidence type="ECO:0000256" key="2">
    <source>
        <dbReference type="ARBA" id="ARBA00005417"/>
    </source>
</evidence>
<evidence type="ECO:0000256" key="6">
    <source>
        <dbReference type="ARBA" id="ARBA00022840"/>
    </source>
</evidence>
<accession>Q0FPT4</accession>
<reference evidence="9 10" key="1">
    <citation type="journal article" date="2010" name="J. Bacteriol.">
        <title>Genome sequences of Pelagibaca bermudensis HTCC2601T and Maritimibacter alkaliphilus HTCC2654T, the type strains of two marine Roseobacter genera.</title>
        <authorList>
            <person name="Thrash J.C."/>
            <person name="Cho J.C."/>
            <person name="Ferriera S."/>
            <person name="Johnson J."/>
            <person name="Vergin K.L."/>
            <person name="Giovannoni S.J."/>
        </authorList>
    </citation>
    <scope>NUCLEOTIDE SEQUENCE [LARGE SCALE GENOMIC DNA]</scope>
    <source>
        <strain evidence="10">DSM 26914 / JCM 13377 / KCTC 12554 / HTCC2601</strain>
    </source>
</reference>
<evidence type="ECO:0000313" key="10">
    <source>
        <dbReference type="Proteomes" id="UP000006230"/>
    </source>
</evidence>